<dbReference type="SUPFAM" id="SSF47413">
    <property type="entry name" value="lambda repressor-like DNA-binding domains"/>
    <property type="match status" value="1"/>
</dbReference>
<accession>A0A4R8H937</accession>
<dbReference type="Gene3D" id="1.10.10.60">
    <property type="entry name" value="Homeodomain-like"/>
    <property type="match status" value="3"/>
</dbReference>
<dbReference type="InterPro" id="IPR001387">
    <property type="entry name" value="Cro/C1-type_HTH"/>
</dbReference>
<dbReference type="Pfam" id="PF01381">
    <property type="entry name" value="HTH_3"/>
    <property type="match status" value="1"/>
</dbReference>
<dbReference type="Proteomes" id="UP000295832">
    <property type="component" value="Unassembled WGS sequence"/>
</dbReference>
<feature type="domain" description="HTH cro/C1-type" evidence="1">
    <location>
        <begin position="230"/>
        <end position="270"/>
    </location>
</feature>
<dbReference type="CDD" id="cd00093">
    <property type="entry name" value="HTH_XRE"/>
    <property type="match status" value="1"/>
</dbReference>
<gene>
    <name evidence="2" type="ORF">C7959_10629</name>
</gene>
<dbReference type="InterPro" id="IPR010982">
    <property type="entry name" value="Lambda_DNA-bd_dom_sf"/>
</dbReference>
<dbReference type="GO" id="GO:0003677">
    <property type="term" value="F:DNA binding"/>
    <property type="evidence" value="ECO:0007669"/>
    <property type="project" value="InterPro"/>
</dbReference>
<name>A0A4R8H937_9FIRM</name>
<proteinExistence type="predicted"/>
<dbReference type="EMBL" id="SOEG01000006">
    <property type="protein sequence ID" value="TDX52466.1"/>
    <property type="molecule type" value="Genomic_DNA"/>
</dbReference>
<dbReference type="PROSITE" id="PS50943">
    <property type="entry name" value="HTH_CROC1"/>
    <property type="match status" value="1"/>
</dbReference>
<evidence type="ECO:0000313" key="3">
    <source>
        <dbReference type="Proteomes" id="UP000295832"/>
    </source>
</evidence>
<reference evidence="2 3" key="1">
    <citation type="submission" date="2019-03" db="EMBL/GenBank/DDBJ databases">
        <title>Subsurface microbial communities from deep shales in Ohio and West Virginia, USA.</title>
        <authorList>
            <person name="Wrighton K."/>
        </authorList>
    </citation>
    <scope>NUCLEOTIDE SEQUENCE [LARGE SCALE GENOMIC DNA]</scope>
    <source>
        <strain evidence="2 3">MSL 6dP</strain>
    </source>
</reference>
<comment type="caution">
    <text evidence="2">The sequence shown here is derived from an EMBL/GenBank/DDBJ whole genome shotgun (WGS) entry which is preliminary data.</text>
</comment>
<evidence type="ECO:0000313" key="2">
    <source>
        <dbReference type="EMBL" id="TDX52466.1"/>
    </source>
</evidence>
<evidence type="ECO:0000259" key="1">
    <source>
        <dbReference type="PROSITE" id="PS50943"/>
    </source>
</evidence>
<dbReference type="AlphaFoldDB" id="A0A4R8H937"/>
<keyword evidence="3" id="KW-1185">Reference proteome</keyword>
<organism evidence="2 3">
    <name type="scientific">Orenia marismortui</name>
    <dbReference type="NCBI Taxonomy" id="46469"/>
    <lineage>
        <taxon>Bacteria</taxon>
        <taxon>Bacillati</taxon>
        <taxon>Bacillota</taxon>
        <taxon>Clostridia</taxon>
        <taxon>Halanaerobiales</taxon>
        <taxon>Halobacteroidaceae</taxon>
        <taxon>Orenia</taxon>
    </lineage>
</organism>
<protein>
    <submittedName>
        <fullName evidence="2">Helix-turn-helix protein</fullName>
    </submittedName>
</protein>
<sequence>MKKDMNSIEIANKHDICDRTIRKIINGNHLLNQINLKHLKLRSLAKTIIYYYEEMDLSYGEISKKINRSRNLIGKITNRKHPIAKNLGKPKEKSLYKLLENDYLIIFKNYHNGKYNQEELADQYNITSSTISKIINCKHSATKHLKIPKNINKKHRNSPLTKEEYLQIYNKYKSSNFTQNELVTEYEIGQKTIYSIIKGKHWSTQHLETIKTTGENHYDSNLTKKECLNIYKEYNKNNYKQSELASKYNISQETVSRIVNGNHWSTDNLEITVKDKRCQISKNLCLEVYNKYKDNNYTQQELADEYNISRRTVSEIVNAKHPSTKNKKALVQNNNSKLSKDTCLEIYYEYNKNNYTQKELGEKYNISPRTVSRITNHKHWSTKHLQKETIK</sequence>